<keyword evidence="1" id="KW-0732">Signal</keyword>
<feature type="chain" id="PRO_5015976712" description="Outer membrane protein beta-barrel domain-containing protein" evidence="1">
    <location>
        <begin position="19"/>
        <end position="176"/>
    </location>
</feature>
<accession>A0A2V4C1C4</accession>
<organism evidence="2 3">
    <name type="scientific">Flavobacterium hydrophilum</name>
    <dbReference type="NCBI Taxonomy" id="2211445"/>
    <lineage>
        <taxon>Bacteria</taxon>
        <taxon>Pseudomonadati</taxon>
        <taxon>Bacteroidota</taxon>
        <taxon>Flavobacteriia</taxon>
        <taxon>Flavobacteriales</taxon>
        <taxon>Flavobacteriaceae</taxon>
        <taxon>Flavobacterium</taxon>
    </lineage>
</organism>
<dbReference type="Pfam" id="PF20351">
    <property type="entry name" value="DUF6646"/>
    <property type="match status" value="1"/>
</dbReference>
<name>A0A2V4C1C4_9FLAO</name>
<dbReference type="Proteomes" id="UP000247681">
    <property type="component" value="Unassembled WGS sequence"/>
</dbReference>
<gene>
    <name evidence="2" type="ORF">DMB68_10315</name>
</gene>
<dbReference type="InterPro" id="IPR046588">
    <property type="entry name" value="DUF6646"/>
</dbReference>
<dbReference type="AlphaFoldDB" id="A0A2V4C1C4"/>
<dbReference type="EMBL" id="QJHL01000002">
    <property type="protein sequence ID" value="PXY45091.1"/>
    <property type="molecule type" value="Genomic_DNA"/>
</dbReference>
<reference evidence="2 3" key="1">
    <citation type="submission" date="2018-05" db="EMBL/GenBank/DDBJ databases">
        <title>Flavobacterium sp. strain IMCC34758, incomplete genome.</title>
        <authorList>
            <person name="Joung Y."/>
        </authorList>
    </citation>
    <scope>NUCLEOTIDE SEQUENCE [LARGE SCALE GENOMIC DNA]</scope>
    <source>
        <strain evidence="2 3">IMCC34758</strain>
    </source>
</reference>
<evidence type="ECO:0000313" key="2">
    <source>
        <dbReference type="EMBL" id="PXY45091.1"/>
    </source>
</evidence>
<dbReference type="OrthoDB" id="1118003at2"/>
<sequence>MKKVITLLFLTSFGFTQAQQAFKGKGDTKVNLGANIQDGGSGIQGSVDFGLAENFSYGFVASYLLGVNEFSGFYNGGTTQYTNEKPDFKDRFDAKFRINANIGNVLKVDEKLDIYPGLSLGLKNFGGHVGGRYFFTEGFGVFTELGFPIAKYSDDNDLFDDLNNQVTFSLGASFNL</sequence>
<keyword evidence="3" id="KW-1185">Reference proteome</keyword>
<feature type="signal peptide" evidence="1">
    <location>
        <begin position="1"/>
        <end position="18"/>
    </location>
</feature>
<dbReference type="RefSeq" id="WP_110346603.1">
    <property type="nucleotide sequence ID" value="NZ_QJHL01000002.1"/>
</dbReference>
<evidence type="ECO:0000256" key="1">
    <source>
        <dbReference type="SAM" id="SignalP"/>
    </source>
</evidence>
<protein>
    <recommendedName>
        <fullName evidence="4">Outer membrane protein beta-barrel domain-containing protein</fullName>
    </recommendedName>
</protein>
<evidence type="ECO:0000313" key="3">
    <source>
        <dbReference type="Proteomes" id="UP000247681"/>
    </source>
</evidence>
<proteinExistence type="predicted"/>
<comment type="caution">
    <text evidence="2">The sequence shown here is derived from an EMBL/GenBank/DDBJ whole genome shotgun (WGS) entry which is preliminary data.</text>
</comment>
<evidence type="ECO:0008006" key="4">
    <source>
        <dbReference type="Google" id="ProtNLM"/>
    </source>
</evidence>